<organism evidence="1">
    <name type="scientific">Anguilla anguilla</name>
    <name type="common">European freshwater eel</name>
    <name type="synonym">Muraena anguilla</name>
    <dbReference type="NCBI Taxonomy" id="7936"/>
    <lineage>
        <taxon>Eukaryota</taxon>
        <taxon>Metazoa</taxon>
        <taxon>Chordata</taxon>
        <taxon>Craniata</taxon>
        <taxon>Vertebrata</taxon>
        <taxon>Euteleostomi</taxon>
        <taxon>Actinopterygii</taxon>
        <taxon>Neopterygii</taxon>
        <taxon>Teleostei</taxon>
        <taxon>Anguilliformes</taxon>
        <taxon>Anguillidae</taxon>
        <taxon>Anguilla</taxon>
    </lineage>
</organism>
<reference evidence="1" key="2">
    <citation type="journal article" date="2015" name="Fish Shellfish Immunol.">
        <title>Early steps in the European eel (Anguilla anguilla)-Vibrio vulnificus interaction in the gills: Role of the RtxA13 toxin.</title>
        <authorList>
            <person name="Callol A."/>
            <person name="Pajuelo D."/>
            <person name="Ebbesson L."/>
            <person name="Teles M."/>
            <person name="MacKenzie S."/>
            <person name="Amaro C."/>
        </authorList>
    </citation>
    <scope>NUCLEOTIDE SEQUENCE</scope>
</reference>
<accession>A0A0E9UM56</accession>
<dbReference type="AlphaFoldDB" id="A0A0E9UM56"/>
<proteinExistence type="predicted"/>
<protein>
    <submittedName>
        <fullName evidence="1">Uncharacterized protein</fullName>
    </submittedName>
</protein>
<sequence length="30" mass="3153">MDVLSAFRQVSADSTCPVRVYAISACTFGG</sequence>
<name>A0A0E9UM56_ANGAN</name>
<reference evidence="1" key="1">
    <citation type="submission" date="2014-11" db="EMBL/GenBank/DDBJ databases">
        <authorList>
            <person name="Amaro Gonzalez C."/>
        </authorList>
    </citation>
    <scope>NUCLEOTIDE SEQUENCE</scope>
</reference>
<dbReference type="EMBL" id="GBXM01041648">
    <property type="protein sequence ID" value="JAH66929.1"/>
    <property type="molecule type" value="Transcribed_RNA"/>
</dbReference>
<evidence type="ECO:0000313" key="1">
    <source>
        <dbReference type="EMBL" id="JAH66929.1"/>
    </source>
</evidence>